<dbReference type="EMBL" id="BDGG01000011">
    <property type="protein sequence ID" value="GAV04991.1"/>
    <property type="molecule type" value="Genomic_DNA"/>
</dbReference>
<feature type="domain" description="AB hydrolase-1" evidence="10">
    <location>
        <begin position="95"/>
        <end position="138"/>
    </location>
</feature>
<evidence type="ECO:0000256" key="5">
    <source>
        <dbReference type="ARBA" id="ARBA00022438"/>
    </source>
</evidence>
<gene>
    <name evidence="11" type="primary">RvY_15183</name>
    <name evidence="11" type="synonym">RvY_15183.2</name>
    <name evidence="11" type="ORF">RvY_15183-2</name>
</gene>
<dbReference type="PANTHER" id="PTHR43722:SF1">
    <property type="entry name" value="PROLINE IMINOPEPTIDASE"/>
    <property type="match status" value="1"/>
</dbReference>
<dbReference type="Gene3D" id="3.40.50.1820">
    <property type="entry name" value="alpha/beta hydrolase"/>
    <property type="match status" value="1"/>
</dbReference>
<sequence length="145" mass="16320">MSLQNAIKRALSSSYHCFTLRYAYFNASVCRCEPVLSTCRNVPTSSGRKMSVTYATTKDLVRDLYPEIEPYQSGFLRVSDLHEIYYEQSGNPHGKPIVYLHGGPGGGTSPRDRRYFDPAVYRIVLLDQRGCGQSRPSAELRVSSM</sequence>
<proteinExistence type="inferred from homology"/>
<keyword evidence="8" id="KW-0378">Hydrolase</keyword>
<dbReference type="InterPro" id="IPR005944">
    <property type="entry name" value="Pro_iminopeptidase"/>
</dbReference>
<keyword evidence="5" id="KW-0031">Aminopeptidase</keyword>
<evidence type="ECO:0000256" key="3">
    <source>
        <dbReference type="ARBA" id="ARBA00010088"/>
    </source>
</evidence>
<dbReference type="GO" id="GO:0004177">
    <property type="term" value="F:aminopeptidase activity"/>
    <property type="evidence" value="ECO:0007669"/>
    <property type="project" value="UniProtKB-KW"/>
</dbReference>
<protein>
    <recommendedName>
        <fullName evidence="4">prolyl aminopeptidase</fullName>
        <ecNumber evidence="4">3.4.11.5</ecNumber>
    </recommendedName>
    <alternativeName>
        <fullName evidence="9">Prolyl aminopeptidase</fullName>
    </alternativeName>
</protein>
<evidence type="ECO:0000256" key="4">
    <source>
        <dbReference type="ARBA" id="ARBA00012568"/>
    </source>
</evidence>
<accession>A0A1D1VVC5</accession>
<evidence type="ECO:0000256" key="2">
    <source>
        <dbReference type="ARBA" id="ARBA00004496"/>
    </source>
</evidence>
<evidence type="ECO:0000256" key="8">
    <source>
        <dbReference type="ARBA" id="ARBA00022801"/>
    </source>
</evidence>
<dbReference type="Proteomes" id="UP000186922">
    <property type="component" value="Unassembled WGS sequence"/>
</dbReference>
<evidence type="ECO:0000313" key="12">
    <source>
        <dbReference type="Proteomes" id="UP000186922"/>
    </source>
</evidence>
<comment type="catalytic activity">
    <reaction evidence="1">
        <text>Release of N-terminal proline from a peptide.</text>
        <dbReference type="EC" id="3.4.11.5"/>
    </reaction>
</comment>
<organism evidence="11 12">
    <name type="scientific">Ramazzottius varieornatus</name>
    <name type="common">Water bear</name>
    <name type="synonym">Tardigrade</name>
    <dbReference type="NCBI Taxonomy" id="947166"/>
    <lineage>
        <taxon>Eukaryota</taxon>
        <taxon>Metazoa</taxon>
        <taxon>Ecdysozoa</taxon>
        <taxon>Tardigrada</taxon>
        <taxon>Eutardigrada</taxon>
        <taxon>Parachela</taxon>
        <taxon>Hypsibioidea</taxon>
        <taxon>Ramazzottiidae</taxon>
        <taxon>Ramazzottius</taxon>
    </lineage>
</organism>
<keyword evidence="6" id="KW-0963">Cytoplasm</keyword>
<dbReference type="AlphaFoldDB" id="A0A1D1VVC5"/>
<dbReference type="InterPro" id="IPR029058">
    <property type="entry name" value="AB_hydrolase_fold"/>
</dbReference>
<dbReference type="EC" id="3.4.11.5" evidence="4"/>
<dbReference type="PRINTS" id="PR00793">
    <property type="entry name" value="PROAMNOPTASE"/>
</dbReference>
<comment type="caution">
    <text evidence="11">The sequence shown here is derived from an EMBL/GenBank/DDBJ whole genome shotgun (WGS) entry which is preliminary data.</text>
</comment>
<keyword evidence="7" id="KW-0645">Protease</keyword>
<evidence type="ECO:0000256" key="6">
    <source>
        <dbReference type="ARBA" id="ARBA00022490"/>
    </source>
</evidence>
<keyword evidence="12" id="KW-1185">Reference proteome</keyword>
<evidence type="ECO:0000259" key="10">
    <source>
        <dbReference type="Pfam" id="PF00561"/>
    </source>
</evidence>
<evidence type="ECO:0000313" key="11">
    <source>
        <dbReference type="EMBL" id="GAV04991.1"/>
    </source>
</evidence>
<evidence type="ECO:0000256" key="7">
    <source>
        <dbReference type="ARBA" id="ARBA00022670"/>
    </source>
</evidence>
<dbReference type="STRING" id="947166.A0A1D1VVC5"/>
<dbReference type="OrthoDB" id="10249433at2759"/>
<evidence type="ECO:0000256" key="1">
    <source>
        <dbReference type="ARBA" id="ARBA00001585"/>
    </source>
</evidence>
<comment type="subcellular location">
    <subcellularLocation>
        <location evidence="2">Cytoplasm</location>
    </subcellularLocation>
</comment>
<dbReference type="PANTHER" id="PTHR43722">
    <property type="entry name" value="PROLINE IMINOPEPTIDASE"/>
    <property type="match status" value="1"/>
</dbReference>
<dbReference type="GO" id="GO:0006508">
    <property type="term" value="P:proteolysis"/>
    <property type="evidence" value="ECO:0007669"/>
    <property type="project" value="UniProtKB-KW"/>
</dbReference>
<dbReference type="SUPFAM" id="SSF53474">
    <property type="entry name" value="alpha/beta-Hydrolases"/>
    <property type="match status" value="1"/>
</dbReference>
<evidence type="ECO:0000256" key="9">
    <source>
        <dbReference type="ARBA" id="ARBA00029605"/>
    </source>
</evidence>
<comment type="similarity">
    <text evidence="3">Belongs to the peptidase S33 family.</text>
</comment>
<dbReference type="Pfam" id="PF00561">
    <property type="entry name" value="Abhydrolase_1"/>
    <property type="match status" value="1"/>
</dbReference>
<reference evidence="11 12" key="1">
    <citation type="journal article" date="2016" name="Nat. Commun.">
        <title>Extremotolerant tardigrade genome and improved radiotolerance of human cultured cells by tardigrade-unique protein.</title>
        <authorList>
            <person name="Hashimoto T."/>
            <person name="Horikawa D.D."/>
            <person name="Saito Y."/>
            <person name="Kuwahara H."/>
            <person name="Kozuka-Hata H."/>
            <person name="Shin-I T."/>
            <person name="Minakuchi Y."/>
            <person name="Ohishi K."/>
            <person name="Motoyama A."/>
            <person name="Aizu T."/>
            <person name="Enomoto A."/>
            <person name="Kondo K."/>
            <person name="Tanaka S."/>
            <person name="Hara Y."/>
            <person name="Koshikawa S."/>
            <person name="Sagara H."/>
            <person name="Miura T."/>
            <person name="Yokobori S."/>
            <person name="Miyagawa K."/>
            <person name="Suzuki Y."/>
            <person name="Kubo T."/>
            <person name="Oyama M."/>
            <person name="Kohara Y."/>
            <person name="Fujiyama A."/>
            <person name="Arakawa K."/>
            <person name="Katayama T."/>
            <person name="Toyoda A."/>
            <person name="Kunieda T."/>
        </authorList>
    </citation>
    <scope>NUCLEOTIDE SEQUENCE [LARGE SCALE GENOMIC DNA]</scope>
    <source>
        <strain evidence="11 12">YOKOZUNA-1</strain>
    </source>
</reference>
<dbReference type="InterPro" id="IPR000073">
    <property type="entry name" value="AB_hydrolase_1"/>
</dbReference>
<dbReference type="InterPro" id="IPR002410">
    <property type="entry name" value="Peptidase_S33"/>
</dbReference>
<dbReference type="GO" id="GO:0005737">
    <property type="term" value="C:cytoplasm"/>
    <property type="evidence" value="ECO:0007669"/>
    <property type="project" value="UniProtKB-SubCell"/>
</dbReference>
<name>A0A1D1VVC5_RAMVA</name>